<dbReference type="InterPro" id="IPR024455">
    <property type="entry name" value="Phage_capsid"/>
</dbReference>
<gene>
    <name evidence="4" type="ORF">SPF06_07070</name>
</gene>
<evidence type="ECO:0000256" key="2">
    <source>
        <dbReference type="SAM" id="Coils"/>
    </source>
</evidence>
<evidence type="ECO:0000259" key="3">
    <source>
        <dbReference type="Pfam" id="PF05065"/>
    </source>
</evidence>
<comment type="caution">
    <text evidence="4">The sequence shown here is derived from an EMBL/GenBank/DDBJ whole genome shotgun (WGS) entry which is preliminary data.</text>
</comment>
<sequence length="477" mass="50950">MDMAQLIAQLEGSIVSKLEERNKKSTELAELRSAATVDEPRVNQLRAEKQDLDDEIDALQVRVAELKLEKNRDDTAERLSREMIPQGQRRSYDQVIRTGDTNEPRTYTSESAKRGVSFFGDAYAHREHGTNDRIMRHAAEVEFHGEMSQRAVQTSGFAGLVIPQYLVDLAAPKIQAGRGIANAVTRLELPEQGMSLIIPKGQVAATEDVQATENSSVSNTDESWTNVTVPVVTIAGQQDVSRQLLERGAGVDALIYLDLARAYGARLGKQVINGSGLSGQMLGILNTAGIAAAAAFGTAVDAAKFGTKVAGANTSVASVGDGIAPDVLLMHPRRWGWLTTLNDTTGRPIVTANTVTNFNMVAVGAQAGDDFANAPVKVAGIHNSGLPIITDVNVPTTIGTNNEDVVMSLDVDELILWEEGDGMPRQLRFEQTTGGNLTTKLVAYGYAAFTAGRYPEAVAKFGGLDTGAGNGLIAPTF</sequence>
<accession>A0ABU5T4E9</accession>
<evidence type="ECO:0000313" key="5">
    <source>
        <dbReference type="Proteomes" id="UP001304769"/>
    </source>
</evidence>
<proteinExistence type="predicted"/>
<keyword evidence="2" id="KW-0175">Coiled coil</keyword>
<evidence type="ECO:0000313" key="4">
    <source>
        <dbReference type="EMBL" id="MEA5454478.1"/>
    </source>
</evidence>
<dbReference type="NCBIfam" id="TIGR01554">
    <property type="entry name" value="major_cap_HK97"/>
    <property type="match status" value="1"/>
</dbReference>
<dbReference type="Gene3D" id="3.30.2400.10">
    <property type="entry name" value="Major capsid protein gp5"/>
    <property type="match status" value="1"/>
</dbReference>
<dbReference type="Proteomes" id="UP001304769">
    <property type="component" value="Unassembled WGS sequence"/>
</dbReference>
<feature type="coiled-coil region" evidence="2">
    <location>
        <begin position="42"/>
        <end position="69"/>
    </location>
</feature>
<name>A0ABU5T4E9_9MICC</name>
<dbReference type="SUPFAM" id="SSF56563">
    <property type="entry name" value="Major capsid protein gp5"/>
    <property type="match status" value="1"/>
</dbReference>
<comment type="subcellular location">
    <subcellularLocation>
        <location evidence="1">Virion</location>
    </subcellularLocation>
</comment>
<organism evidence="4 5">
    <name type="scientific">Sinomonas terricola</name>
    <dbReference type="NCBI Taxonomy" id="3110330"/>
    <lineage>
        <taxon>Bacteria</taxon>
        <taxon>Bacillati</taxon>
        <taxon>Actinomycetota</taxon>
        <taxon>Actinomycetes</taxon>
        <taxon>Micrococcales</taxon>
        <taxon>Micrococcaceae</taxon>
        <taxon>Sinomonas</taxon>
    </lineage>
</organism>
<dbReference type="EMBL" id="JAYGGQ010000004">
    <property type="protein sequence ID" value="MEA5454478.1"/>
    <property type="molecule type" value="Genomic_DNA"/>
</dbReference>
<protein>
    <submittedName>
        <fullName evidence="4">Phage major capsid protein</fullName>
    </submittedName>
</protein>
<reference evidence="4 5" key="1">
    <citation type="submission" date="2023-12" db="EMBL/GenBank/DDBJ databases">
        <title>Sinomonas terricola sp. nov, isolated from litchi orchard soil in Guangdong, PR China.</title>
        <authorList>
            <person name="Jiaxin W."/>
            <person name="Yang Z."/>
            <person name="Honghui Z."/>
        </authorList>
    </citation>
    <scope>NUCLEOTIDE SEQUENCE [LARGE SCALE GENOMIC DNA]</scope>
    <source>
        <strain evidence="4 5">JGH33</strain>
    </source>
</reference>
<dbReference type="Pfam" id="PF05065">
    <property type="entry name" value="Phage_capsid"/>
    <property type="match status" value="1"/>
</dbReference>
<dbReference type="RefSeq" id="WP_323278323.1">
    <property type="nucleotide sequence ID" value="NZ_JAYGGQ010000004.1"/>
</dbReference>
<feature type="domain" description="Phage capsid-like C-terminal" evidence="3">
    <location>
        <begin position="159"/>
        <end position="354"/>
    </location>
</feature>
<dbReference type="InterPro" id="IPR054612">
    <property type="entry name" value="Phage_capsid-like_C"/>
</dbReference>
<keyword evidence="5" id="KW-1185">Reference proteome</keyword>
<evidence type="ECO:0000256" key="1">
    <source>
        <dbReference type="ARBA" id="ARBA00004328"/>
    </source>
</evidence>